<protein>
    <submittedName>
        <fullName evidence="1">Uncharacterized protein</fullName>
    </submittedName>
</protein>
<reference evidence="1 2" key="1">
    <citation type="submission" date="2015-11" db="EMBL/GenBank/DDBJ databases">
        <title>Exploring the genomic traits of fungus-feeding bacterial genus Collimonas.</title>
        <authorList>
            <person name="Song C."/>
            <person name="Schmidt R."/>
            <person name="de Jager V."/>
            <person name="Krzyzanowska D."/>
            <person name="Jongedijk E."/>
            <person name="Cankar K."/>
            <person name="Beekwilder J."/>
            <person name="van Veen A."/>
            <person name="de Boer W."/>
            <person name="van Veen J.A."/>
            <person name="Garbeva P."/>
        </authorList>
    </citation>
    <scope>NUCLEOTIDE SEQUENCE [LARGE SCALE GENOMIC DNA]</scope>
    <source>
        <strain evidence="1 2">Ter6</strain>
    </source>
</reference>
<sequence>MIFSIAFSHFSNAAFDPISLTTALDATKSLNWTQWIHGPID</sequence>
<accession>A0A127P621</accession>
<dbReference type="AlphaFoldDB" id="A0A127P621"/>
<evidence type="ECO:0000313" key="1">
    <source>
        <dbReference type="EMBL" id="AMO93266.1"/>
    </source>
</evidence>
<gene>
    <name evidence="1" type="ORF">CFter6_0537</name>
</gene>
<evidence type="ECO:0000313" key="2">
    <source>
        <dbReference type="Proteomes" id="UP000072421"/>
    </source>
</evidence>
<name>A0A127P621_9BURK</name>
<proteinExistence type="predicted"/>
<dbReference type="Proteomes" id="UP000072421">
    <property type="component" value="Chromosome"/>
</dbReference>
<dbReference type="EMBL" id="CP013232">
    <property type="protein sequence ID" value="AMO93266.1"/>
    <property type="molecule type" value="Genomic_DNA"/>
</dbReference>
<organism evidence="1">
    <name type="scientific">Collimonas fungivorans</name>
    <dbReference type="NCBI Taxonomy" id="158899"/>
    <lineage>
        <taxon>Bacteria</taxon>
        <taxon>Pseudomonadati</taxon>
        <taxon>Pseudomonadota</taxon>
        <taxon>Betaproteobacteria</taxon>
        <taxon>Burkholderiales</taxon>
        <taxon>Oxalobacteraceae</taxon>
        <taxon>Collimonas</taxon>
    </lineage>
</organism>